<dbReference type="InterPro" id="IPR019619">
    <property type="entry name" value="DUF2490"/>
</dbReference>
<keyword evidence="3" id="KW-1185">Reference proteome</keyword>
<evidence type="ECO:0000256" key="1">
    <source>
        <dbReference type="SAM" id="SignalP"/>
    </source>
</evidence>
<feature type="signal peptide" evidence="1">
    <location>
        <begin position="1"/>
        <end position="23"/>
    </location>
</feature>
<proteinExistence type="predicted"/>
<dbReference type="Proteomes" id="UP000464657">
    <property type="component" value="Chromosome"/>
</dbReference>
<sequence length="232" mass="27529">MKKFIQKSTVLLLLFMIPLTSWSQDETGNWLMYFGTNKISEKLSIHTEVQFRNHTIAPVNTEQWLLRTGLNYHFAKNAFATAGYAYIGSFVYDSERDSPETEEHRIWQQLITTDHIGRVKLEHRYRAEQRWVEDDFKTRFRYRLMLFIPVNKPVIETGTFFFGIYNEIFVNGAEDFFDRNRLYGGIGYQLNKNLNLQTGMLYQRLSTTGKGYLQFSVIFNTDLRKKQKEIQQ</sequence>
<dbReference type="EMBL" id="CP019288">
    <property type="protein sequence ID" value="QHI36832.1"/>
    <property type="molecule type" value="Genomic_DNA"/>
</dbReference>
<dbReference type="Pfam" id="PF10677">
    <property type="entry name" value="DUF2490"/>
    <property type="match status" value="1"/>
</dbReference>
<protein>
    <recommendedName>
        <fullName evidence="4">DUF2490 domain-containing protein</fullName>
    </recommendedName>
</protein>
<name>A0A7L4ZJM2_9FLAO</name>
<dbReference type="AlphaFoldDB" id="A0A7L4ZJM2"/>
<dbReference type="OrthoDB" id="1118734at2"/>
<reference evidence="2 3" key="1">
    <citation type="journal article" date="2013" name="Int. J. Syst. Evol. Microbiol.">
        <title>Kordia antarctica sp. nov., isolated from Antarctic seawater.</title>
        <authorList>
            <person name="Baek K."/>
            <person name="Choi A."/>
            <person name="Kang I."/>
            <person name="Lee K."/>
            <person name="Cho J.C."/>
        </authorList>
    </citation>
    <scope>NUCLEOTIDE SEQUENCE [LARGE SCALE GENOMIC DNA]</scope>
    <source>
        <strain evidence="2 3">IMCC3317</strain>
    </source>
</reference>
<organism evidence="2 3">
    <name type="scientific">Kordia antarctica</name>
    <dbReference type="NCBI Taxonomy" id="1218801"/>
    <lineage>
        <taxon>Bacteria</taxon>
        <taxon>Pseudomonadati</taxon>
        <taxon>Bacteroidota</taxon>
        <taxon>Flavobacteriia</taxon>
        <taxon>Flavobacteriales</taxon>
        <taxon>Flavobacteriaceae</taxon>
        <taxon>Kordia</taxon>
    </lineage>
</organism>
<accession>A0A7L4ZJM2</accession>
<feature type="chain" id="PRO_5029463463" description="DUF2490 domain-containing protein" evidence="1">
    <location>
        <begin position="24"/>
        <end position="232"/>
    </location>
</feature>
<evidence type="ECO:0000313" key="3">
    <source>
        <dbReference type="Proteomes" id="UP000464657"/>
    </source>
</evidence>
<keyword evidence="1" id="KW-0732">Signal</keyword>
<dbReference type="RefSeq" id="WP_160129505.1">
    <property type="nucleotide sequence ID" value="NZ_CP019288.1"/>
</dbReference>
<dbReference type="KEGG" id="kan:IMCC3317_22020"/>
<gene>
    <name evidence="2" type="ORF">IMCC3317_22020</name>
</gene>
<evidence type="ECO:0008006" key="4">
    <source>
        <dbReference type="Google" id="ProtNLM"/>
    </source>
</evidence>
<evidence type="ECO:0000313" key="2">
    <source>
        <dbReference type="EMBL" id="QHI36832.1"/>
    </source>
</evidence>